<accession>A0A8S5PNE6</accession>
<feature type="coiled-coil region" evidence="1">
    <location>
        <begin position="206"/>
        <end position="247"/>
    </location>
</feature>
<proteinExistence type="predicted"/>
<dbReference type="EMBL" id="BK015454">
    <property type="protein sequence ID" value="DAE07740.1"/>
    <property type="molecule type" value="Genomic_DNA"/>
</dbReference>
<sequence>MKRFAALVVGCLVSAATVAQPLVDGIGFLKIGDSEQYVKQMIAKKQGKKPRLLKGDDLYPSSYRWVYEDLALTEDFTAPIILMKFHQGRLYHIAVHYTLDAYNLRDRGDVARAVEDRDEVFNIAKALVDKYGTEFAQKEEINSPSCIHVKEAERFSIVLPSIEGVNAGIFENFLDNLSGNPLSETDLYLYDRRRCPDDAVSIMVYDSKVSDEVEKIENRLQDEKKEKEEAEKRAIEEEERLQWEESIKKI</sequence>
<protein>
    <submittedName>
        <fullName evidence="2">Uncharacterized protein</fullName>
    </submittedName>
</protein>
<evidence type="ECO:0000313" key="2">
    <source>
        <dbReference type="EMBL" id="DAE07740.1"/>
    </source>
</evidence>
<keyword evidence="1" id="KW-0175">Coiled coil</keyword>
<organism evidence="2">
    <name type="scientific">Podoviridae sp. ct8mF2</name>
    <dbReference type="NCBI Taxonomy" id="2825224"/>
    <lineage>
        <taxon>Viruses</taxon>
        <taxon>Duplodnaviria</taxon>
        <taxon>Heunggongvirae</taxon>
        <taxon>Uroviricota</taxon>
        <taxon>Caudoviricetes</taxon>
    </lineage>
</organism>
<evidence type="ECO:0000256" key="1">
    <source>
        <dbReference type="SAM" id="Coils"/>
    </source>
</evidence>
<reference evidence="2" key="1">
    <citation type="journal article" date="2021" name="Proc. Natl. Acad. Sci. U.S.A.">
        <title>A Catalog of Tens of Thousands of Viruses from Human Metagenomes Reveals Hidden Associations with Chronic Diseases.</title>
        <authorList>
            <person name="Tisza M.J."/>
            <person name="Buck C.B."/>
        </authorList>
    </citation>
    <scope>NUCLEOTIDE SEQUENCE</scope>
    <source>
        <strain evidence="2">Ct8mF2</strain>
    </source>
</reference>
<name>A0A8S5PNE6_9CAUD</name>